<keyword evidence="3" id="KW-0472">Membrane</keyword>
<feature type="region of interest" description="Disordered" evidence="2">
    <location>
        <begin position="1"/>
        <end position="66"/>
    </location>
</feature>
<evidence type="ECO:0000256" key="3">
    <source>
        <dbReference type="SAM" id="Phobius"/>
    </source>
</evidence>
<accession>A0A401S4A3</accession>
<dbReference type="STRING" id="137246.A0A401S4A3"/>
<evidence type="ECO:0000313" key="5">
    <source>
        <dbReference type="Proteomes" id="UP000287033"/>
    </source>
</evidence>
<comment type="subcellular location">
    <subcellularLocation>
        <location evidence="1">Membrane</location>
        <topology evidence="1">Multi-pass membrane protein</topology>
    </subcellularLocation>
</comment>
<keyword evidence="5" id="KW-1185">Reference proteome</keyword>
<keyword evidence="3" id="KW-1133">Transmembrane helix</keyword>
<dbReference type="SUPFAM" id="SSF103473">
    <property type="entry name" value="MFS general substrate transporter"/>
    <property type="match status" value="1"/>
</dbReference>
<evidence type="ECO:0000256" key="2">
    <source>
        <dbReference type="SAM" id="MobiDB-lite"/>
    </source>
</evidence>
<dbReference type="PANTHER" id="PTHR11360:SF20">
    <property type="entry name" value="MONOCARBOXYLATE TRANSPORTER 7"/>
    <property type="match status" value="1"/>
</dbReference>
<feature type="transmembrane region" description="Helical" evidence="3">
    <location>
        <begin position="123"/>
        <end position="143"/>
    </location>
</feature>
<feature type="compositionally biased region" description="Basic and acidic residues" evidence="2">
    <location>
        <begin position="40"/>
        <end position="66"/>
    </location>
</feature>
<evidence type="ECO:0000256" key="1">
    <source>
        <dbReference type="ARBA" id="ARBA00004141"/>
    </source>
</evidence>
<sequence>MERGGGAHAGVCAKRPAGAGIKQQEDEQQVILEEAGDDQNLGRERGKEERRELGAQGWREPRDRPQKSGRQLEVKFEWHYRDLQQILGRIAVFSCKHIVEMNTFMENTRGCTINVYTKTPDGGWGWIIAIAFFFIEVLTYGIMKSLGVFFYDLMAYFDVSNSRVSWILSISAFVMMFTAKQVSASAC</sequence>
<proteinExistence type="predicted"/>
<reference evidence="4 5" key="1">
    <citation type="journal article" date="2018" name="Nat. Ecol. Evol.">
        <title>Shark genomes provide insights into elasmobranch evolution and the origin of vertebrates.</title>
        <authorList>
            <person name="Hara Y"/>
            <person name="Yamaguchi K"/>
            <person name="Onimaru K"/>
            <person name="Kadota M"/>
            <person name="Koyanagi M"/>
            <person name="Keeley SD"/>
            <person name="Tatsumi K"/>
            <person name="Tanaka K"/>
            <person name="Motone F"/>
            <person name="Kageyama Y"/>
            <person name="Nozu R"/>
            <person name="Adachi N"/>
            <person name="Nishimura O"/>
            <person name="Nakagawa R"/>
            <person name="Tanegashima C"/>
            <person name="Kiyatake I"/>
            <person name="Matsumoto R"/>
            <person name="Murakumo K"/>
            <person name="Nishida K"/>
            <person name="Terakita A"/>
            <person name="Kuratani S"/>
            <person name="Sato K"/>
            <person name="Hyodo S Kuraku.S."/>
        </authorList>
    </citation>
    <scope>NUCLEOTIDE SEQUENCE [LARGE SCALE GENOMIC DNA]</scope>
</reference>
<organism evidence="4 5">
    <name type="scientific">Chiloscyllium punctatum</name>
    <name type="common">Brownbanded bambooshark</name>
    <name type="synonym">Hemiscyllium punctatum</name>
    <dbReference type="NCBI Taxonomy" id="137246"/>
    <lineage>
        <taxon>Eukaryota</taxon>
        <taxon>Metazoa</taxon>
        <taxon>Chordata</taxon>
        <taxon>Craniata</taxon>
        <taxon>Vertebrata</taxon>
        <taxon>Chondrichthyes</taxon>
        <taxon>Elasmobranchii</taxon>
        <taxon>Galeomorphii</taxon>
        <taxon>Galeoidea</taxon>
        <taxon>Orectolobiformes</taxon>
        <taxon>Hemiscylliidae</taxon>
        <taxon>Chiloscyllium</taxon>
    </lineage>
</organism>
<dbReference type="PANTHER" id="PTHR11360">
    <property type="entry name" value="MONOCARBOXYLATE TRANSPORTER"/>
    <property type="match status" value="1"/>
</dbReference>
<dbReference type="GO" id="GO:0016020">
    <property type="term" value="C:membrane"/>
    <property type="evidence" value="ECO:0007669"/>
    <property type="project" value="UniProtKB-SubCell"/>
</dbReference>
<keyword evidence="3" id="KW-0812">Transmembrane</keyword>
<protein>
    <submittedName>
        <fullName evidence="4">Uncharacterized protein</fullName>
    </submittedName>
</protein>
<dbReference type="InterPro" id="IPR050327">
    <property type="entry name" value="Proton-linked_MCT"/>
</dbReference>
<feature type="transmembrane region" description="Helical" evidence="3">
    <location>
        <begin position="163"/>
        <end position="179"/>
    </location>
</feature>
<dbReference type="OrthoDB" id="8055603at2759"/>
<name>A0A401S4A3_CHIPU</name>
<dbReference type="EMBL" id="BEZZ01000080">
    <property type="protein sequence ID" value="GCC25240.1"/>
    <property type="molecule type" value="Genomic_DNA"/>
</dbReference>
<dbReference type="AlphaFoldDB" id="A0A401S4A3"/>
<gene>
    <name evidence="4" type="ORF">chiPu_0003648</name>
</gene>
<dbReference type="GO" id="GO:0008028">
    <property type="term" value="F:monocarboxylic acid transmembrane transporter activity"/>
    <property type="evidence" value="ECO:0007669"/>
    <property type="project" value="TreeGrafter"/>
</dbReference>
<dbReference type="InterPro" id="IPR036259">
    <property type="entry name" value="MFS_trans_sf"/>
</dbReference>
<comment type="caution">
    <text evidence="4">The sequence shown here is derived from an EMBL/GenBank/DDBJ whole genome shotgun (WGS) entry which is preliminary data.</text>
</comment>
<evidence type="ECO:0000313" key="4">
    <source>
        <dbReference type="EMBL" id="GCC25240.1"/>
    </source>
</evidence>
<dbReference type="Proteomes" id="UP000287033">
    <property type="component" value="Unassembled WGS sequence"/>
</dbReference>